<dbReference type="Gene3D" id="3.30.70.100">
    <property type="match status" value="1"/>
</dbReference>
<comment type="caution">
    <text evidence="1">The sequence shown here is derived from an EMBL/GenBank/DDBJ whole genome shotgun (WGS) entry which is preliminary data.</text>
</comment>
<protein>
    <recommendedName>
        <fullName evidence="3">HMA domain-containing protein</fullName>
    </recommendedName>
</protein>
<dbReference type="EMBL" id="JARYMX010000002">
    <property type="protein sequence ID" value="KAJ9560878.1"/>
    <property type="molecule type" value="Genomic_DNA"/>
</dbReference>
<dbReference type="InterPro" id="IPR044296">
    <property type="entry name" value="HIPP46"/>
</dbReference>
<proteinExistence type="predicted"/>
<dbReference type="PANTHER" id="PTHR46371">
    <property type="entry name" value="OS04G0464100 PROTEIN"/>
    <property type="match status" value="1"/>
</dbReference>
<evidence type="ECO:0008006" key="3">
    <source>
        <dbReference type="Google" id="ProtNLM"/>
    </source>
</evidence>
<dbReference type="Proteomes" id="UP001172457">
    <property type="component" value="Chromosome 2"/>
</dbReference>
<sequence length="130" mass="14516">MTKQFVVMKVDMSNCKKTRKALKIAAGLEGVESVALIGSDKDQIMVTGEGIDPVKITMLLRKGIGCTDVVSVGFMEEKIYTNTVAAAGQMSAARVVPLEVYPQHYYRTYGRPYYDTYKSYSNEYPSYTIM</sequence>
<name>A0AA38TH64_9ASTR</name>
<dbReference type="AlphaFoldDB" id="A0AA38TH64"/>
<accession>A0AA38TH64</accession>
<evidence type="ECO:0000313" key="1">
    <source>
        <dbReference type="EMBL" id="KAJ9560878.1"/>
    </source>
</evidence>
<evidence type="ECO:0000313" key="2">
    <source>
        <dbReference type="Proteomes" id="UP001172457"/>
    </source>
</evidence>
<organism evidence="1 2">
    <name type="scientific">Centaurea solstitialis</name>
    <name type="common">yellow star-thistle</name>
    <dbReference type="NCBI Taxonomy" id="347529"/>
    <lineage>
        <taxon>Eukaryota</taxon>
        <taxon>Viridiplantae</taxon>
        <taxon>Streptophyta</taxon>
        <taxon>Embryophyta</taxon>
        <taxon>Tracheophyta</taxon>
        <taxon>Spermatophyta</taxon>
        <taxon>Magnoliopsida</taxon>
        <taxon>eudicotyledons</taxon>
        <taxon>Gunneridae</taxon>
        <taxon>Pentapetalae</taxon>
        <taxon>asterids</taxon>
        <taxon>campanulids</taxon>
        <taxon>Asterales</taxon>
        <taxon>Asteraceae</taxon>
        <taxon>Carduoideae</taxon>
        <taxon>Cardueae</taxon>
        <taxon>Centaureinae</taxon>
        <taxon>Centaurea</taxon>
    </lineage>
</organism>
<keyword evidence="2" id="KW-1185">Reference proteome</keyword>
<reference evidence="1" key="1">
    <citation type="submission" date="2023-03" db="EMBL/GenBank/DDBJ databases">
        <title>Chromosome-scale reference genome and RAD-based genetic map of yellow starthistle (Centaurea solstitialis) reveal putative structural variation and QTLs associated with invader traits.</title>
        <authorList>
            <person name="Reatini B."/>
            <person name="Cang F.A."/>
            <person name="Jiang Q."/>
            <person name="Mckibben M.T.W."/>
            <person name="Barker M.S."/>
            <person name="Rieseberg L.H."/>
            <person name="Dlugosch K.M."/>
        </authorList>
    </citation>
    <scope>NUCLEOTIDE SEQUENCE</scope>
    <source>
        <strain evidence="1">CAN-66</strain>
        <tissue evidence="1">Leaf</tissue>
    </source>
</reference>
<gene>
    <name evidence="1" type="ORF">OSB04_006038</name>
</gene>